<evidence type="ECO:0000259" key="4">
    <source>
        <dbReference type="PROSITE" id="PS50222"/>
    </source>
</evidence>
<evidence type="ECO:0000256" key="2">
    <source>
        <dbReference type="ARBA" id="ARBA00022737"/>
    </source>
</evidence>
<evidence type="ECO:0000256" key="1">
    <source>
        <dbReference type="ARBA" id="ARBA00022723"/>
    </source>
</evidence>
<dbReference type="SMART" id="SM00054">
    <property type="entry name" value="EFh"/>
    <property type="match status" value="2"/>
</dbReference>
<feature type="domain" description="EF-hand" evidence="4">
    <location>
        <begin position="154"/>
        <end position="189"/>
    </location>
</feature>
<proteinExistence type="predicted"/>
<sequence length="225" mass="25599">MLSTIMRSFAIRRQLVLETRSFKDQLPKPDWLLYQPQTVTETSDGSDQAPSLGCLVGDRGNSETGSVVFSDDTPPSYADVARRKASHTDDSSVDCNFHEIDFDDGGSTALNFGEIHPEHDLGSFGHPEDEKLPEVLTFTDLFNIFEDIFEEEQPRLDELEEAFDAFDENKDGFIDARELQRALFSLEMKKITDIEDCKRMIQAFDENIDGMIDFNEFVKLMETTC</sequence>
<gene>
    <name evidence="5" type="ORF">OSB04_027772</name>
</gene>
<dbReference type="GO" id="GO:0005509">
    <property type="term" value="F:calcium ion binding"/>
    <property type="evidence" value="ECO:0007669"/>
    <property type="project" value="InterPro"/>
</dbReference>
<comment type="caution">
    <text evidence="5">The sequence shown here is derived from an EMBL/GenBank/DDBJ whole genome shotgun (WGS) entry which is preliminary data.</text>
</comment>
<keyword evidence="6" id="KW-1185">Reference proteome</keyword>
<dbReference type="PANTHER" id="PTHR10891">
    <property type="entry name" value="EF-HAND CALCIUM-BINDING DOMAIN CONTAINING PROTEIN"/>
    <property type="match status" value="1"/>
</dbReference>
<dbReference type="InterPro" id="IPR002048">
    <property type="entry name" value="EF_hand_dom"/>
</dbReference>
<dbReference type="Proteomes" id="UP001172457">
    <property type="component" value="Chromosome 7"/>
</dbReference>
<dbReference type="PROSITE" id="PS50222">
    <property type="entry name" value="EF_HAND_2"/>
    <property type="match status" value="2"/>
</dbReference>
<dbReference type="PROSITE" id="PS00018">
    <property type="entry name" value="EF_HAND_1"/>
    <property type="match status" value="1"/>
</dbReference>
<dbReference type="CDD" id="cd00051">
    <property type="entry name" value="EFh"/>
    <property type="match status" value="1"/>
</dbReference>
<accession>A0AA38WAJ0</accession>
<evidence type="ECO:0000256" key="3">
    <source>
        <dbReference type="ARBA" id="ARBA00022837"/>
    </source>
</evidence>
<reference evidence="5" key="1">
    <citation type="submission" date="2023-03" db="EMBL/GenBank/DDBJ databases">
        <title>Chromosome-scale reference genome and RAD-based genetic map of yellow starthistle (Centaurea solstitialis) reveal putative structural variation and QTLs associated with invader traits.</title>
        <authorList>
            <person name="Reatini B."/>
            <person name="Cang F.A."/>
            <person name="Jiang Q."/>
            <person name="Mckibben M.T.W."/>
            <person name="Barker M.S."/>
            <person name="Rieseberg L.H."/>
            <person name="Dlugosch K.M."/>
        </authorList>
    </citation>
    <scope>NUCLEOTIDE SEQUENCE</scope>
    <source>
        <strain evidence="5">CAN-66</strain>
        <tissue evidence="5">Leaf</tissue>
    </source>
</reference>
<dbReference type="Gene3D" id="1.10.238.10">
    <property type="entry name" value="EF-hand"/>
    <property type="match status" value="1"/>
</dbReference>
<organism evidence="5 6">
    <name type="scientific">Centaurea solstitialis</name>
    <name type="common">yellow star-thistle</name>
    <dbReference type="NCBI Taxonomy" id="347529"/>
    <lineage>
        <taxon>Eukaryota</taxon>
        <taxon>Viridiplantae</taxon>
        <taxon>Streptophyta</taxon>
        <taxon>Embryophyta</taxon>
        <taxon>Tracheophyta</taxon>
        <taxon>Spermatophyta</taxon>
        <taxon>Magnoliopsida</taxon>
        <taxon>eudicotyledons</taxon>
        <taxon>Gunneridae</taxon>
        <taxon>Pentapetalae</taxon>
        <taxon>asterids</taxon>
        <taxon>campanulids</taxon>
        <taxon>Asterales</taxon>
        <taxon>Asteraceae</taxon>
        <taxon>Carduoideae</taxon>
        <taxon>Cardueae</taxon>
        <taxon>Centaureinae</taxon>
        <taxon>Centaurea</taxon>
    </lineage>
</organism>
<dbReference type="InterPro" id="IPR039647">
    <property type="entry name" value="EF_hand_pair_protein_CML-like"/>
</dbReference>
<keyword evidence="1" id="KW-0479">Metal-binding</keyword>
<dbReference type="EMBL" id="JARYMX010000007">
    <property type="protein sequence ID" value="KAJ9541266.1"/>
    <property type="molecule type" value="Genomic_DNA"/>
</dbReference>
<keyword evidence="3" id="KW-0106">Calcium</keyword>
<evidence type="ECO:0000313" key="5">
    <source>
        <dbReference type="EMBL" id="KAJ9541266.1"/>
    </source>
</evidence>
<evidence type="ECO:0000313" key="6">
    <source>
        <dbReference type="Proteomes" id="UP001172457"/>
    </source>
</evidence>
<name>A0AA38WAJ0_9ASTR</name>
<dbReference type="SUPFAM" id="SSF47473">
    <property type="entry name" value="EF-hand"/>
    <property type="match status" value="1"/>
</dbReference>
<dbReference type="InterPro" id="IPR011992">
    <property type="entry name" value="EF-hand-dom_pair"/>
</dbReference>
<protein>
    <recommendedName>
        <fullName evidence="4">EF-hand domain-containing protein</fullName>
    </recommendedName>
</protein>
<dbReference type="Pfam" id="PF13499">
    <property type="entry name" value="EF-hand_7"/>
    <property type="match status" value="1"/>
</dbReference>
<dbReference type="InterPro" id="IPR018247">
    <property type="entry name" value="EF_Hand_1_Ca_BS"/>
</dbReference>
<dbReference type="AlphaFoldDB" id="A0AA38WAJ0"/>
<feature type="domain" description="EF-hand" evidence="4">
    <location>
        <begin position="192"/>
        <end position="225"/>
    </location>
</feature>
<keyword evidence="2" id="KW-0677">Repeat</keyword>